<proteinExistence type="predicted"/>
<dbReference type="OrthoDB" id="9771902at2"/>
<evidence type="ECO:0000313" key="2">
    <source>
        <dbReference type="Proteomes" id="UP000199159"/>
    </source>
</evidence>
<dbReference type="EMBL" id="FNJU01000001">
    <property type="protein sequence ID" value="SDP15073.1"/>
    <property type="molecule type" value="Genomic_DNA"/>
</dbReference>
<dbReference type="InterPro" id="IPR011009">
    <property type="entry name" value="Kinase-like_dom_sf"/>
</dbReference>
<dbReference type="Proteomes" id="UP000199159">
    <property type="component" value="Unassembled WGS sequence"/>
</dbReference>
<name>A0A1H0QCH1_9BACI</name>
<dbReference type="PANTHER" id="PTHR39179:SF1">
    <property type="entry name" value="SPORE COAT PROTEIN I"/>
    <property type="match status" value="1"/>
</dbReference>
<reference evidence="2" key="1">
    <citation type="submission" date="2016-10" db="EMBL/GenBank/DDBJ databases">
        <authorList>
            <person name="Varghese N."/>
            <person name="Submissions S."/>
        </authorList>
    </citation>
    <scope>NUCLEOTIDE SEQUENCE [LARGE SCALE GENOMIC DNA]</scope>
    <source>
        <strain evidence="2">IBRC-M10078</strain>
    </source>
</reference>
<keyword evidence="2" id="KW-1185">Reference proteome</keyword>
<evidence type="ECO:0000313" key="1">
    <source>
        <dbReference type="EMBL" id="SDP15073.1"/>
    </source>
</evidence>
<organism evidence="1 2">
    <name type="scientific">Litchfieldia salsa</name>
    <dbReference type="NCBI Taxonomy" id="930152"/>
    <lineage>
        <taxon>Bacteria</taxon>
        <taxon>Bacillati</taxon>
        <taxon>Bacillota</taxon>
        <taxon>Bacilli</taxon>
        <taxon>Bacillales</taxon>
        <taxon>Bacillaceae</taxon>
        <taxon>Litchfieldia</taxon>
    </lineage>
</organism>
<dbReference type="AlphaFoldDB" id="A0A1H0QCH1"/>
<sequence>MEKQRIDPWGDYESIDDLYIPDYVSELAQQALQHYDFVVSDITVMATKPFKGGAIWKIETNLGPKSLKLLHRRPSRSIFSLGAQNYLVETQGARVPSIVKTKDGRDFVEIANKIWFVAEWIVPLEPTSSDLEGAKNLCRALGEFHRLTKGYVPPKQAEVPSRVKKWPRKYEKVITKLEWFRHIVLAYPEMPASELINHVLDYFKQQAETSLKMLQESSYHQLAQKGDIYWGLAHQDYGWSNAQMGIEGMWVIDLDGVTYDLPMRDLSKLIASTMSDINEWDATFIREMVKAYHETNPITPEMYEVLWIDLSFPDAFYKEIKSMVYEPELFLNEDTKQSVISVLELEDSKWTALSEIKEDWKGVNITNESLNDLY</sequence>
<dbReference type="Gene3D" id="3.90.1200.10">
    <property type="match status" value="1"/>
</dbReference>
<dbReference type="SUPFAM" id="SSF56112">
    <property type="entry name" value="Protein kinase-like (PK-like)"/>
    <property type="match status" value="1"/>
</dbReference>
<dbReference type="PANTHER" id="PTHR39179">
    <property type="entry name" value="SPORE COAT PROTEIN I"/>
    <property type="match status" value="1"/>
</dbReference>
<dbReference type="InterPro" id="IPR047175">
    <property type="entry name" value="CotS-like"/>
</dbReference>
<dbReference type="Gene3D" id="3.30.200.20">
    <property type="entry name" value="Phosphorylase Kinase, domain 1"/>
    <property type="match status" value="1"/>
</dbReference>
<keyword evidence="1" id="KW-0167">Capsid protein</keyword>
<dbReference type="InterPro" id="IPR014255">
    <property type="entry name" value="Spore_coat_CotS"/>
</dbReference>
<gene>
    <name evidence="1" type="ORF">SAMN05216565_101702</name>
</gene>
<dbReference type="STRING" id="930152.SAMN05216565_101702"/>
<accession>A0A1H0QCH1</accession>
<dbReference type="RefSeq" id="WP_090849899.1">
    <property type="nucleotide sequence ID" value="NZ_FNJU01000001.1"/>
</dbReference>
<dbReference type="GO" id="GO:0042601">
    <property type="term" value="C:endospore-forming forespore"/>
    <property type="evidence" value="ECO:0007669"/>
    <property type="project" value="TreeGrafter"/>
</dbReference>
<protein>
    <submittedName>
        <fullName evidence="1">Spore coat protein, CotS family</fullName>
    </submittedName>
</protein>
<keyword evidence="1" id="KW-0946">Virion</keyword>
<dbReference type="NCBIfam" id="TIGR02906">
    <property type="entry name" value="spore_CotS"/>
    <property type="match status" value="1"/>
</dbReference>